<evidence type="ECO:0000256" key="5">
    <source>
        <dbReference type="HAMAP-Rule" id="MF_00362"/>
    </source>
</evidence>
<keyword evidence="5" id="KW-0694">RNA-binding</keyword>
<keyword evidence="5" id="KW-0699">rRNA-binding</keyword>
<protein>
    <recommendedName>
        <fullName evidence="4 5">Large ribosomal subunit protein uL10</fullName>
    </recommendedName>
</protein>
<evidence type="ECO:0000313" key="6">
    <source>
        <dbReference type="EMBL" id="OHA41669.1"/>
    </source>
</evidence>
<evidence type="ECO:0000256" key="2">
    <source>
        <dbReference type="ARBA" id="ARBA00022980"/>
    </source>
</evidence>
<name>A0A1G2P1R8_9BACT</name>
<dbReference type="HAMAP" id="MF_00362">
    <property type="entry name" value="Ribosomal_uL10"/>
    <property type="match status" value="1"/>
</dbReference>
<comment type="similarity">
    <text evidence="1 5">Belongs to the universal ribosomal protein uL10 family.</text>
</comment>
<proteinExistence type="inferred from homology"/>
<dbReference type="InterPro" id="IPR047865">
    <property type="entry name" value="Ribosomal_uL10_bac_type"/>
</dbReference>
<sequence>MPISKDKKKEICDKVTRIAKENSSLVFVNFHKINVADVTAARRALREKNVGYYVAKKTLIKKSLVDAEIQGEMPELKGEVGIAYSSEPTAAAREVFAFSKKLDDQFKLIGGIFEGKFKNGDEMNEIALIPSLEVLRGKFLNLINSPRQRFAMLLSEKAKKA</sequence>
<dbReference type="CDD" id="cd05797">
    <property type="entry name" value="Ribosomal_L10"/>
    <property type="match status" value="1"/>
</dbReference>
<comment type="subunit">
    <text evidence="5">Part of the ribosomal stalk of the 50S ribosomal subunit. The N-terminus interacts with L11 and the large rRNA to form the base of the stalk. The C-terminus forms an elongated spine to which L12 dimers bind in a sequential fashion forming a multimeric L10(L12)X complex.</text>
</comment>
<dbReference type="InterPro" id="IPR001790">
    <property type="entry name" value="Ribosomal_uL10"/>
</dbReference>
<organism evidence="6 7">
    <name type="scientific">Candidatus Taylorbacteria bacterium RIFCSPLOWO2_12_FULL_43_20</name>
    <dbReference type="NCBI Taxonomy" id="1802332"/>
    <lineage>
        <taxon>Bacteria</taxon>
        <taxon>Candidatus Tayloriibacteriota</taxon>
    </lineage>
</organism>
<gene>
    <name evidence="5" type="primary">rplJ</name>
    <name evidence="6" type="ORF">A3G52_04350</name>
</gene>
<dbReference type="InterPro" id="IPR043141">
    <property type="entry name" value="Ribosomal_uL10-like_sf"/>
</dbReference>
<dbReference type="Proteomes" id="UP000177269">
    <property type="component" value="Unassembled WGS sequence"/>
</dbReference>
<keyword evidence="2 5" id="KW-0689">Ribosomal protein</keyword>
<dbReference type="EMBL" id="MHSK01000028">
    <property type="protein sequence ID" value="OHA41669.1"/>
    <property type="molecule type" value="Genomic_DNA"/>
</dbReference>
<dbReference type="GO" id="GO:0070180">
    <property type="term" value="F:large ribosomal subunit rRNA binding"/>
    <property type="evidence" value="ECO:0007669"/>
    <property type="project" value="UniProtKB-UniRule"/>
</dbReference>
<dbReference type="Pfam" id="PF00466">
    <property type="entry name" value="Ribosomal_L10"/>
    <property type="match status" value="1"/>
</dbReference>
<accession>A0A1G2P1R8</accession>
<comment type="caution">
    <text evidence="6">The sequence shown here is derived from an EMBL/GenBank/DDBJ whole genome shotgun (WGS) entry which is preliminary data.</text>
</comment>
<dbReference type="GO" id="GO:0005840">
    <property type="term" value="C:ribosome"/>
    <property type="evidence" value="ECO:0007669"/>
    <property type="project" value="UniProtKB-KW"/>
</dbReference>
<evidence type="ECO:0000313" key="7">
    <source>
        <dbReference type="Proteomes" id="UP000177269"/>
    </source>
</evidence>
<dbReference type="GO" id="GO:1990904">
    <property type="term" value="C:ribonucleoprotein complex"/>
    <property type="evidence" value="ECO:0007669"/>
    <property type="project" value="UniProtKB-KW"/>
</dbReference>
<dbReference type="PANTHER" id="PTHR11560">
    <property type="entry name" value="39S RIBOSOMAL PROTEIN L10, MITOCHONDRIAL"/>
    <property type="match status" value="1"/>
</dbReference>
<dbReference type="SUPFAM" id="SSF160369">
    <property type="entry name" value="Ribosomal protein L10-like"/>
    <property type="match status" value="1"/>
</dbReference>
<dbReference type="Gene3D" id="3.30.70.1730">
    <property type="match status" value="1"/>
</dbReference>
<evidence type="ECO:0000256" key="3">
    <source>
        <dbReference type="ARBA" id="ARBA00023274"/>
    </source>
</evidence>
<dbReference type="InterPro" id="IPR022973">
    <property type="entry name" value="Ribosomal_uL10_bac"/>
</dbReference>
<evidence type="ECO:0000256" key="1">
    <source>
        <dbReference type="ARBA" id="ARBA00008889"/>
    </source>
</evidence>
<dbReference type="NCBIfam" id="NF000955">
    <property type="entry name" value="PRK00099.1-1"/>
    <property type="match status" value="1"/>
</dbReference>
<comment type="function">
    <text evidence="5">Forms part of the ribosomal stalk, playing a central role in the interaction of the ribosome with GTP-bound translation factors.</text>
</comment>
<dbReference type="GO" id="GO:0006412">
    <property type="term" value="P:translation"/>
    <property type="evidence" value="ECO:0007669"/>
    <property type="project" value="UniProtKB-UniRule"/>
</dbReference>
<reference evidence="6 7" key="1">
    <citation type="journal article" date="2016" name="Nat. Commun.">
        <title>Thousands of microbial genomes shed light on interconnected biogeochemical processes in an aquifer system.</title>
        <authorList>
            <person name="Anantharaman K."/>
            <person name="Brown C.T."/>
            <person name="Hug L.A."/>
            <person name="Sharon I."/>
            <person name="Castelle C.J."/>
            <person name="Probst A.J."/>
            <person name="Thomas B.C."/>
            <person name="Singh A."/>
            <person name="Wilkins M.J."/>
            <person name="Karaoz U."/>
            <person name="Brodie E.L."/>
            <person name="Williams K.H."/>
            <person name="Hubbard S.S."/>
            <person name="Banfield J.F."/>
        </authorList>
    </citation>
    <scope>NUCLEOTIDE SEQUENCE [LARGE SCALE GENOMIC DNA]</scope>
</reference>
<keyword evidence="3 5" id="KW-0687">Ribonucleoprotein</keyword>
<evidence type="ECO:0000256" key="4">
    <source>
        <dbReference type="ARBA" id="ARBA00035202"/>
    </source>
</evidence>
<dbReference type="AlphaFoldDB" id="A0A1G2P1R8"/>